<protein>
    <submittedName>
        <fullName evidence="3">Uncharacterized protein</fullName>
    </submittedName>
</protein>
<evidence type="ECO:0000313" key="2">
    <source>
        <dbReference type="EMBL" id="KAL1189394.1"/>
    </source>
</evidence>
<reference evidence="3 4" key="1">
    <citation type="submission" date="2024-04" db="EMBL/GenBank/DDBJ databases">
        <title>Genome assembly C_amara_ONT_v2.</title>
        <authorList>
            <person name="Yant L."/>
            <person name="Moore C."/>
            <person name="Slenker M."/>
        </authorList>
    </citation>
    <scope>NUCLEOTIDE SEQUENCE [LARGE SCALE GENOMIC DNA]</scope>
    <source>
        <tissue evidence="3">Leaf</tissue>
    </source>
</reference>
<organism evidence="3 4">
    <name type="scientific">Cardamine amara subsp. amara</name>
    <dbReference type="NCBI Taxonomy" id="228776"/>
    <lineage>
        <taxon>Eukaryota</taxon>
        <taxon>Viridiplantae</taxon>
        <taxon>Streptophyta</taxon>
        <taxon>Embryophyta</taxon>
        <taxon>Tracheophyta</taxon>
        <taxon>Spermatophyta</taxon>
        <taxon>Magnoliopsida</taxon>
        <taxon>eudicotyledons</taxon>
        <taxon>Gunneridae</taxon>
        <taxon>Pentapetalae</taxon>
        <taxon>rosids</taxon>
        <taxon>malvids</taxon>
        <taxon>Brassicales</taxon>
        <taxon>Brassicaceae</taxon>
        <taxon>Cardamineae</taxon>
        <taxon>Cardamine</taxon>
    </lineage>
</organism>
<evidence type="ECO:0000313" key="3">
    <source>
        <dbReference type="EMBL" id="KAL1210150.1"/>
    </source>
</evidence>
<dbReference type="Proteomes" id="UP001558713">
    <property type="component" value="Unassembled WGS sequence"/>
</dbReference>
<evidence type="ECO:0000256" key="1">
    <source>
        <dbReference type="SAM" id="MobiDB-lite"/>
    </source>
</evidence>
<feature type="region of interest" description="Disordered" evidence="1">
    <location>
        <begin position="52"/>
        <end position="95"/>
    </location>
</feature>
<dbReference type="AlphaFoldDB" id="A0ABD1B7T9"/>
<accession>A0ABD1B7T9</accession>
<dbReference type="PANTHER" id="PTHR48227">
    <property type="entry name" value="DNA TOPOISOMERASE 1-LIKE"/>
    <property type="match status" value="1"/>
</dbReference>
<name>A0ABD1B7T9_CARAN</name>
<feature type="compositionally biased region" description="Basic residues" evidence="1">
    <location>
        <begin position="58"/>
        <end position="72"/>
    </location>
</feature>
<feature type="compositionally biased region" description="Basic residues" evidence="1">
    <location>
        <begin position="84"/>
        <end position="95"/>
    </location>
</feature>
<dbReference type="PANTHER" id="PTHR48227:SF1">
    <property type="entry name" value="DNA LIGASE 1-LIKE"/>
    <property type="match status" value="1"/>
</dbReference>
<dbReference type="EMBL" id="JBANAX010000900">
    <property type="protein sequence ID" value="KAL1189394.1"/>
    <property type="molecule type" value="Genomic_DNA"/>
</dbReference>
<proteinExistence type="predicted"/>
<keyword evidence="4" id="KW-1185">Reference proteome</keyword>
<comment type="caution">
    <text evidence="3">The sequence shown here is derived from an EMBL/GenBank/DDBJ whole genome shotgun (WGS) entry which is preliminary data.</text>
</comment>
<feature type="compositionally biased region" description="Basic and acidic residues" evidence="1">
    <location>
        <begin position="73"/>
        <end position="83"/>
    </location>
</feature>
<sequence length="95" mass="10634">MKTVTGRVMNAESISLSKAATLLSGFASSENGTSQDVSAYLRRSATAFTELKNIHREIKSKRTKPRSKKKRKSDGEIGSEERKSKKRRKSKEIDC</sequence>
<dbReference type="EMBL" id="JBANAX010000400">
    <property type="protein sequence ID" value="KAL1210150.1"/>
    <property type="molecule type" value="Genomic_DNA"/>
</dbReference>
<gene>
    <name evidence="2" type="ORF">V5N11_029010</name>
    <name evidence="3" type="ORF">V5N11_029572</name>
</gene>
<evidence type="ECO:0000313" key="4">
    <source>
        <dbReference type="Proteomes" id="UP001558713"/>
    </source>
</evidence>